<protein>
    <submittedName>
        <fullName evidence="1">Uncharacterized protein</fullName>
    </submittedName>
</protein>
<evidence type="ECO:0000313" key="1">
    <source>
        <dbReference type="EMBL" id="AXH66643.1"/>
    </source>
</evidence>
<name>A0A345M822_9CAUD</name>
<accession>A0A345M822</accession>
<gene>
    <name evidence="1" type="primary">158</name>
    <name evidence="1" type="ORF">SEA_STARBOW_158</name>
</gene>
<evidence type="ECO:0000313" key="2">
    <source>
        <dbReference type="Proteomes" id="UP000259040"/>
    </source>
</evidence>
<proteinExistence type="predicted"/>
<dbReference type="EMBL" id="MH576964">
    <property type="protein sequence ID" value="AXH66643.1"/>
    <property type="molecule type" value="Genomic_DNA"/>
</dbReference>
<sequence length="46" mass="5183">MKNSLAAVLVQEEDVEYNRARVKEADGQLRARDTAQRWSAASDYGL</sequence>
<reference evidence="1 2" key="1">
    <citation type="submission" date="2018-07" db="EMBL/GenBank/DDBJ databases">
        <authorList>
            <person name="Boyd E.M."/>
            <person name="Barkley D.B."/>
            <person name="Naeem H."/>
            <person name="Vanhorne R."/>
            <person name="Nayek S."/>
            <person name="Layton S.R."/>
            <person name="Hughes L.E."/>
            <person name="Garlena R.A."/>
            <person name="Russell D.A."/>
            <person name="Pope W.H."/>
            <person name="Jacobs-Sera D."/>
            <person name="Hatfull G.F."/>
        </authorList>
    </citation>
    <scope>NUCLEOTIDE SEQUENCE [LARGE SCALE GENOMIC DNA]</scope>
</reference>
<organism evidence="1 2">
    <name type="scientific">Streptomyces phage Starbow</name>
    <dbReference type="NCBI Taxonomy" id="2283266"/>
    <lineage>
        <taxon>Viruses</taxon>
        <taxon>Duplodnaviria</taxon>
        <taxon>Heunggongvirae</taxon>
        <taxon>Uroviricota</taxon>
        <taxon>Caudoviricetes</taxon>
        <taxon>Stanwilliamsviridae</taxon>
        <taxon>Boydwoodruffvirinae</taxon>
        <taxon>Karimacvirus</taxon>
        <taxon>Karimacvirus karimac</taxon>
        <taxon>Streptomyces virus Karimac</taxon>
    </lineage>
</organism>
<dbReference type="Proteomes" id="UP000259040">
    <property type="component" value="Segment"/>
</dbReference>